<evidence type="ECO:0000313" key="2">
    <source>
        <dbReference type="Proteomes" id="UP001367508"/>
    </source>
</evidence>
<name>A0AAN9MWZ2_CANGL</name>
<gene>
    <name evidence="1" type="ORF">VNO77_04707</name>
</gene>
<dbReference type="AlphaFoldDB" id="A0AAN9MWZ2"/>
<organism evidence="1 2">
    <name type="scientific">Canavalia gladiata</name>
    <name type="common">Sword bean</name>
    <name type="synonym">Dolichos gladiatus</name>
    <dbReference type="NCBI Taxonomy" id="3824"/>
    <lineage>
        <taxon>Eukaryota</taxon>
        <taxon>Viridiplantae</taxon>
        <taxon>Streptophyta</taxon>
        <taxon>Embryophyta</taxon>
        <taxon>Tracheophyta</taxon>
        <taxon>Spermatophyta</taxon>
        <taxon>Magnoliopsida</taxon>
        <taxon>eudicotyledons</taxon>
        <taxon>Gunneridae</taxon>
        <taxon>Pentapetalae</taxon>
        <taxon>rosids</taxon>
        <taxon>fabids</taxon>
        <taxon>Fabales</taxon>
        <taxon>Fabaceae</taxon>
        <taxon>Papilionoideae</taxon>
        <taxon>50 kb inversion clade</taxon>
        <taxon>NPAAA clade</taxon>
        <taxon>indigoferoid/millettioid clade</taxon>
        <taxon>Phaseoleae</taxon>
        <taxon>Canavalia</taxon>
    </lineage>
</organism>
<reference evidence="1 2" key="1">
    <citation type="submission" date="2024-01" db="EMBL/GenBank/DDBJ databases">
        <title>The genomes of 5 underutilized Papilionoideae crops provide insights into root nodulation and disease resistanc.</title>
        <authorList>
            <person name="Jiang F."/>
        </authorList>
    </citation>
    <scope>NUCLEOTIDE SEQUENCE [LARGE SCALE GENOMIC DNA]</scope>
    <source>
        <strain evidence="1">LVBAO_FW01</strain>
        <tissue evidence="1">Leaves</tissue>
    </source>
</reference>
<evidence type="ECO:0000313" key="1">
    <source>
        <dbReference type="EMBL" id="KAK7362590.1"/>
    </source>
</evidence>
<dbReference type="EMBL" id="JAYMYQ010000001">
    <property type="protein sequence ID" value="KAK7362590.1"/>
    <property type="molecule type" value="Genomic_DNA"/>
</dbReference>
<sequence>MDKLRKAQSSSAGLKTNKLRFEGASLIINKTKFIRPLRKITFEWNQAYTSPRCPIQRQCLFMRTQNTNNS</sequence>
<comment type="caution">
    <text evidence="1">The sequence shown here is derived from an EMBL/GenBank/DDBJ whole genome shotgun (WGS) entry which is preliminary data.</text>
</comment>
<accession>A0AAN9MWZ2</accession>
<dbReference type="Proteomes" id="UP001367508">
    <property type="component" value="Unassembled WGS sequence"/>
</dbReference>
<keyword evidence="2" id="KW-1185">Reference proteome</keyword>
<protein>
    <submittedName>
        <fullName evidence="1">Uncharacterized protein</fullName>
    </submittedName>
</protein>
<proteinExistence type="predicted"/>